<keyword evidence="1" id="KW-1133">Transmembrane helix</keyword>
<evidence type="ECO:0000256" key="1">
    <source>
        <dbReference type="SAM" id="Phobius"/>
    </source>
</evidence>
<evidence type="ECO:0000259" key="2">
    <source>
        <dbReference type="Pfam" id="PF02470"/>
    </source>
</evidence>
<evidence type="ECO:0000313" key="4">
    <source>
        <dbReference type="Proteomes" id="UP000277007"/>
    </source>
</evidence>
<reference evidence="3 4" key="1">
    <citation type="submission" date="2018-12" db="EMBL/GenBank/DDBJ databases">
        <authorList>
            <person name="Yang Y."/>
        </authorList>
    </citation>
    <scope>NUCLEOTIDE SEQUENCE [LARGE SCALE GENOMIC DNA]</scope>
    <source>
        <strain evidence="3 4">L-25-5w-1</strain>
    </source>
</reference>
<sequence>METRASYILVGSFVLALIAGLLGFSVWIAKVQLEDTRQTYRVFFTGSVTGLQPGSPVRYRGVPVGTVSDIRLDPDNVSRVRVTLQVQNGTPIMADSIASLEMQGITGGAYVQIAGGTPGAERLKAKEGGDGMPVIPSKTSSLSAVVDSAPQLVNRASDLIAKLGDLMNDDNQKALGGILANVNQITADLARATAELDQTMVQARETLKGLEPVGPHLDQTVVQARDTLATVNTGARQLTTDSRELIQSLKKTSGELGGFLAENRAPMRDFTATGLYDLSLLIAQLRDLSGQLSRVVTRIENDPSNFLFGGTRQGVEVRGK</sequence>
<dbReference type="InterPro" id="IPR003399">
    <property type="entry name" value="Mce/MlaD"/>
</dbReference>
<dbReference type="Proteomes" id="UP000277007">
    <property type="component" value="Unassembled WGS sequence"/>
</dbReference>
<protein>
    <submittedName>
        <fullName evidence="3">MCE family protein</fullName>
    </submittedName>
</protein>
<evidence type="ECO:0000313" key="3">
    <source>
        <dbReference type="EMBL" id="RTR13409.1"/>
    </source>
</evidence>
<name>A0A3S0K765_9PROT</name>
<gene>
    <name evidence="3" type="ORF">EJ903_24735</name>
</gene>
<dbReference type="AlphaFoldDB" id="A0A3S0K765"/>
<keyword evidence="4" id="KW-1185">Reference proteome</keyword>
<dbReference type="PANTHER" id="PTHR36698">
    <property type="entry name" value="BLL5892 PROTEIN"/>
    <property type="match status" value="1"/>
</dbReference>
<organism evidence="3 4">
    <name type="scientific">Azospirillum griseum</name>
    <dbReference type="NCBI Taxonomy" id="2496639"/>
    <lineage>
        <taxon>Bacteria</taxon>
        <taxon>Pseudomonadati</taxon>
        <taxon>Pseudomonadota</taxon>
        <taxon>Alphaproteobacteria</taxon>
        <taxon>Rhodospirillales</taxon>
        <taxon>Azospirillaceae</taxon>
        <taxon>Azospirillum</taxon>
    </lineage>
</organism>
<proteinExistence type="predicted"/>
<keyword evidence="1" id="KW-0472">Membrane</keyword>
<comment type="caution">
    <text evidence="3">The sequence shown here is derived from an EMBL/GenBank/DDBJ whole genome shotgun (WGS) entry which is preliminary data.</text>
</comment>
<dbReference type="Pfam" id="PF02470">
    <property type="entry name" value="MlaD"/>
    <property type="match status" value="1"/>
</dbReference>
<dbReference type="RefSeq" id="WP_126620516.1">
    <property type="nucleotide sequence ID" value="NZ_JBHUCY010000007.1"/>
</dbReference>
<feature type="domain" description="Mce/MlaD" evidence="2">
    <location>
        <begin position="39"/>
        <end position="115"/>
    </location>
</feature>
<accession>A0A3S0K765</accession>
<keyword evidence="1" id="KW-0812">Transmembrane</keyword>
<feature type="transmembrane region" description="Helical" evidence="1">
    <location>
        <begin position="7"/>
        <end position="29"/>
    </location>
</feature>
<dbReference type="EMBL" id="RXMA01000046">
    <property type="protein sequence ID" value="RTR13409.1"/>
    <property type="molecule type" value="Genomic_DNA"/>
</dbReference>
<dbReference type="OrthoDB" id="9808689at2"/>
<dbReference type="PANTHER" id="PTHR36698:SF2">
    <property type="entry name" value="MCE_MLAD DOMAIN-CONTAINING PROTEIN"/>
    <property type="match status" value="1"/>
</dbReference>